<protein>
    <submittedName>
        <fullName evidence="1">Uncharacterized protein</fullName>
    </submittedName>
</protein>
<dbReference type="EMBL" id="CM037160">
    <property type="protein sequence ID" value="KAH7841730.1"/>
    <property type="molecule type" value="Genomic_DNA"/>
</dbReference>
<gene>
    <name evidence="1" type="ORF">Vadar_033518</name>
</gene>
<accession>A0ACB7XLW3</accession>
<evidence type="ECO:0000313" key="1">
    <source>
        <dbReference type="EMBL" id="KAH7841730.1"/>
    </source>
</evidence>
<dbReference type="Proteomes" id="UP000828048">
    <property type="component" value="Chromosome 10"/>
</dbReference>
<organism evidence="1 2">
    <name type="scientific">Vaccinium darrowii</name>
    <dbReference type="NCBI Taxonomy" id="229202"/>
    <lineage>
        <taxon>Eukaryota</taxon>
        <taxon>Viridiplantae</taxon>
        <taxon>Streptophyta</taxon>
        <taxon>Embryophyta</taxon>
        <taxon>Tracheophyta</taxon>
        <taxon>Spermatophyta</taxon>
        <taxon>Magnoliopsida</taxon>
        <taxon>eudicotyledons</taxon>
        <taxon>Gunneridae</taxon>
        <taxon>Pentapetalae</taxon>
        <taxon>asterids</taxon>
        <taxon>Ericales</taxon>
        <taxon>Ericaceae</taxon>
        <taxon>Vaccinioideae</taxon>
        <taxon>Vaccinieae</taxon>
        <taxon>Vaccinium</taxon>
    </lineage>
</organism>
<comment type="caution">
    <text evidence="1">The sequence shown here is derived from an EMBL/GenBank/DDBJ whole genome shotgun (WGS) entry which is preliminary data.</text>
</comment>
<reference evidence="1 2" key="1">
    <citation type="journal article" date="2021" name="Hortic Res">
        <title>High-quality reference genome and annotation aids understanding of berry development for evergreen blueberry (Vaccinium darrowii).</title>
        <authorList>
            <person name="Yu J."/>
            <person name="Hulse-Kemp A.M."/>
            <person name="Babiker E."/>
            <person name="Staton M."/>
        </authorList>
    </citation>
    <scope>NUCLEOTIDE SEQUENCE [LARGE SCALE GENOMIC DNA]</scope>
    <source>
        <strain evidence="2">cv. NJ 8807/NJ 8810</strain>
        <tissue evidence="1">Young leaf</tissue>
    </source>
</reference>
<evidence type="ECO:0000313" key="2">
    <source>
        <dbReference type="Proteomes" id="UP000828048"/>
    </source>
</evidence>
<name>A0ACB7XLW3_9ERIC</name>
<keyword evidence="2" id="KW-1185">Reference proteome</keyword>
<proteinExistence type="predicted"/>
<sequence length="246" mass="28080">MKAKTELTRDCLTSPESCVSCTVVAGGWRESKSSRRFFGRKLCMDNILVQDSISDLPQSIVETILTKTPIRDAVRTSILSSKWRYKWANLTHLVFDDRCASLYDDTGLVEGNIAKFITGFLFLHDGPIHMFTLSSTYLQGSPYIDQWLLFLSRKDVEELVIELGDREWFRAPSCLLSCQKLTRLELIRCELNPPPTFEGLGMKASLKLPGWLEKAILWWALLGQSMVLILVQCHHRSYIASKYPVK</sequence>